<accession>A0A1H1VWI7</accession>
<keyword evidence="4 5" id="KW-0472">Membrane</keyword>
<evidence type="ECO:0000256" key="2">
    <source>
        <dbReference type="ARBA" id="ARBA00022692"/>
    </source>
</evidence>
<dbReference type="Pfam" id="PF04932">
    <property type="entry name" value="Wzy_C"/>
    <property type="match status" value="1"/>
</dbReference>
<proteinExistence type="predicted"/>
<evidence type="ECO:0000259" key="6">
    <source>
        <dbReference type="Pfam" id="PF04932"/>
    </source>
</evidence>
<feature type="transmembrane region" description="Helical" evidence="5">
    <location>
        <begin position="166"/>
        <end position="186"/>
    </location>
</feature>
<dbReference type="AlphaFoldDB" id="A0A1H1VWI7"/>
<reference evidence="7 8" key="1">
    <citation type="submission" date="2016-10" db="EMBL/GenBank/DDBJ databases">
        <authorList>
            <person name="de Groot N.N."/>
        </authorList>
    </citation>
    <scope>NUCLEOTIDE SEQUENCE [LARGE SCALE GENOMIC DNA]</scope>
    <source>
        <strain evidence="7 8">MP1X4</strain>
    </source>
</reference>
<feature type="domain" description="O-antigen ligase-related" evidence="6">
    <location>
        <begin position="285"/>
        <end position="424"/>
    </location>
</feature>
<dbReference type="PANTHER" id="PTHR37422:SF17">
    <property type="entry name" value="O-ANTIGEN LIGASE"/>
    <property type="match status" value="1"/>
</dbReference>
<evidence type="ECO:0000256" key="5">
    <source>
        <dbReference type="SAM" id="Phobius"/>
    </source>
</evidence>
<evidence type="ECO:0000256" key="4">
    <source>
        <dbReference type="ARBA" id="ARBA00023136"/>
    </source>
</evidence>
<keyword evidence="8" id="KW-1185">Reference proteome</keyword>
<feature type="transmembrane region" description="Helical" evidence="5">
    <location>
        <begin position="134"/>
        <end position="154"/>
    </location>
</feature>
<feature type="transmembrane region" description="Helical" evidence="5">
    <location>
        <begin position="193"/>
        <end position="213"/>
    </location>
</feature>
<feature type="transmembrane region" description="Helical" evidence="5">
    <location>
        <begin position="254"/>
        <end position="272"/>
    </location>
</feature>
<feature type="transmembrane region" description="Helical" evidence="5">
    <location>
        <begin position="86"/>
        <end position="104"/>
    </location>
</feature>
<dbReference type="InterPro" id="IPR007016">
    <property type="entry name" value="O-antigen_ligase-rel_domated"/>
</dbReference>
<feature type="transmembrane region" description="Helical" evidence="5">
    <location>
        <begin position="417"/>
        <end position="440"/>
    </location>
</feature>
<organism evidence="7 8">
    <name type="scientific">Mucilaginibacter mallensis</name>
    <dbReference type="NCBI Taxonomy" id="652787"/>
    <lineage>
        <taxon>Bacteria</taxon>
        <taxon>Pseudomonadati</taxon>
        <taxon>Bacteroidota</taxon>
        <taxon>Sphingobacteriia</taxon>
        <taxon>Sphingobacteriales</taxon>
        <taxon>Sphingobacteriaceae</taxon>
        <taxon>Mucilaginibacter</taxon>
    </lineage>
</organism>
<dbReference type="GO" id="GO:0016020">
    <property type="term" value="C:membrane"/>
    <property type="evidence" value="ECO:0007669"/>
    <property type="project" value="UniProtKB-SubCell"/>
</dbReference>
<feature type="transmembrane region" description="Helical" evidence="5">
    <location>
        <begin position="63"/>
        <end position="81"/>
    </location>
</feature>
<evidence type="ECO:0000313" key="8">
    <source>
        <dbReference type="Proteomes" id="UP000199679"/>
    </source>
</evidence>
<evidence type="ECO:0000256" key="1">
    <source>
        <dbReference type="ARBA" id="ARBA00004141"/>
    </source>
</evidence>
<name>A0A1H1VWI7_MUCMA</name>
<feature type="transmembrane region" description="Helical" evidence="5">
    <location>
        <begin position="321"/>
        <end position="338"/>
    </location>
</feature>
<dbReference type="Proteomes" id="UP000199679">
    <property type="component" value="Chromosome I"/>
</dbReference>
<evidence type="ECO:0000256" key="3">
    <source>
        <dbReference type="ARBA" id="ARBA00022989"/>
    </source>
</evidence>
<evidence type="ECO:0000313" key="7">
    <source>
        <dbReference type="EMBL" id="SDS88409.1"/>
    </source>
</evidence>
<keyword evidence="2 5" id="KW-0812">Transmembrane</keyword>
<dbReference type="InterPro" id="IPR051533">
    <property type="entry name" value="WaaL-like"/>
</dbReference>
<sequence>MNNIFHYKIGRPSVSKENKGFLQTLKRLVFIEKLYNTTGIALLAIVGIIMAVGIAFYGVSFGIMLILLITIPPVVYCIVVYPKFGIITLLVMAYLLFVIAQLGIDGPIGTLMDALQVLLVLGVLINVKKDNNDWSIFKSPITTVIFIWLGYNLLEFGNPAASSRLAWIYTIRSVAIVALSYFVFMYNIRSVKYIRVLFILLGVLSFIGAAYGFKQEYIGFNQHEQDYLNSPDIASLLFIDGHWRKFSIFSDPVAFAYNMVMPSIFIICMLTMHIKLWQKIALGVLALFFLDAMLFSGTRGANVLIPGALFLFAILKYNRKILIGTGIAALFILFLINVPTSNPNLRRFQTAFKPNNDDSYNLRKMNQKRIQPYILTHPLGGGLGATGEWGKRFAPGSYLASFPPDSGYIRVAVEQGWIGLILFCTFMFVILKTGINNYYLIENEELKTYCLAMTLIIFAYNLANFPQEALVQFPSNILFYLEAALINITLRLDISLKEKAAKALQLQQTI</sequence>
<keyword evidence="3 5" id="KW-1133">Transmembrane helix</keyword>
<dbReference type="RefSeq" id="WP_091371810.1">
    <property type="nucleotide sequence ID" value="NZ_LT629740.1"/>
</dbReference>
<feature type="transmembrane region" description="Helical" evidence="5">
    <location>
        <begin position="284"/>
        <end position="315"/>
    </location>
</feature>
<protein>
    <submittedName>
        <fullName evidence="7">O-Antigen ligase</fullName>
    </submittedName>
</protein>
<dbReference type="STRING" id="652787.SAMN05216490_2013"/>
<keyword evidence="7" id="KW-0436">Ligase</keyword>
<dbReference type="OrthoDB" id="783093at2"/>
<dbReference type="EMBL" id="LT629740">
    <property type="protein sequence ID" value="SDS88409.1"/>
    <property type="molecule type" value="Genomic_DNA"/>
</dbReference>
<dbReference type="PANTHER" id="PTHR37422">
    <property type="entry name" value="TEICHURONIC ACID BIOSYNTHESIS PROTEIN TUAE"/>
    <property type="match status" value="1"/>
</dbReference>
<dbReference type="GO" id="GO:0016874">
    <property type="term" value="F:ligase activity"/>
    <property type="evidence" value="ECO:0007669"/>
    <property type="project" value="UniProtKB-KW"/>
</dbReference>
<comment type="subcellular location">
    <subcellularLocation>
        <location evidence="1">Membrane</location>
        <topology evidence="1">Multi-pass membrane protein</topology>
    </subcellularLocation>
</comment>
<feature type="transmembrane region" description="Helical" evidence="5">
    <location>
        <begin position="110"/>
        <end position="127"/>
    </location>
</feature>
<gene>
    <name evidence="7" type="ORF">SAMN05216490_2013</name>
</gene>
<feature type="transmembrane region" description="Helical" evidence="5">
    <location>
        <begin position="34"/>
        <end position="57"/>
    </location>
</feature>